<dbReference type="InterPro" id="IPR000086">
    <property type="entry name" value="NUDIX_hydrolase_dom"/>
</dbReference>
<dbReference type="PANTHER" id="PTHR43046">
    <property type="entry name" value="GDP-MANNOSE MANNOSYL HYDROLASE"/>
    <property type="match status" value="1"/>
</dbReference>
<evidence type="ECO:0000259" key="4">
    <source>
        <dbReference type="PROSITE" id="PS51462"/>
    </source>
</evidence>
<comment type="caution">
    <text evidence="5">The sequence shown here is derived from an EMBL/GenBank/DDBJ whole genome shotgun (WGS) entry which is preliminary data.</text>
</comment>
<dbReference type="Gene3D" id="3.90.1200.10">
    <property type="match status" value="1"/>
</dbReference>
<name>A0A841F9A6_9ACTN</name>
<dbReference type="AlphaFoldDB" id="A0A841F9A6"/>
<dbReference type="SUPFAM" id="SSF55811">
    <property type="entry name" value="Nudix"/>
    <property type="match status" value="1"/>
</dbReference>
<dbReference type="GO" id="GO:0016787">
    <property type="term" value="F:hydrolase activity"/>
    <property type="evidence" value="ECO:0007669"/>
    <property type="project" value="UniProtKB-KW"/>
</dbReference>
<dbReference type="PROSITE" id="PS51462">
    <property type="entry name" value="NUDIX"/>
    <property type="match status" value="1"/>
</dbReference>
<dbReference type="Proteomes" id="UP000548476">
    <property type="component" value="Unassembled WGS sequence"/>
</dbReference>
<evidence type="ECO:0000256" key="3">
    <source>
        <dbReference type="ARBA" id="ARBA00022842"/>
    </source>
</evidence>
<comment type="cofactor">
    <cofactor evidence="1">
        <name>Mg(2+)</name>
        <dbReference type="ChEBI" id="CHEBI:18420"/>
    </cofactor>
</comment>
<sequence length="474" mass="51279">METRFRRAVRIVCADKSGRVLLMRWRDPHDGSMLWEPPGGGVDPGEDYLSTARRELTEETGLDPDAISPVYVVVERDVTWKGVRFTGPEAFFLARYDTDEPAVSADGLLDYETATLDDRRWVHPADFESLDRLEPPELADVVADLMARNAPDLDAESFITGRYGPRATAPALLGAGEWSRAYAFTLDGDDVIAKVGAHGDDFAKDAAVAALARGVVDVPEVVERGMTGERHFVVARRARGTYLDELDGDGMREVLPSLLAVTRAVRGLSVPGSGFGTWGPDGDAPHGSWAEALAAILGPEHPRVAGWRAALASSPTGGGPFEEAAESLREMAGACPDVRQLVHSDLLYRNVLVKGGRISAVLDWGNSLYGDGLYDLAWLMYWWPFYPSWAGIDIGAEVRAHLRRTGEYGVDTELRLRCCLVHIGLDAQAYNAFTGRLGELAFNAERTLGFARGLAGEPVVEGGGEGGAVPWEAG</sequence>
<proteinExistence type="predicted"/>
<keyword evidence="2" id="KW-0378">Hydrolase</keyword>
<reference evidence="5 6" key="1">
    <citation type="submission" date="2020-08" db="EMBL/GenBank/DDBJ databases">
        <title>Genomic Encyclopedia of Type Strains, Phase IV (KMG-IV): sequencing the most valuable type-strain genomes for metagenomic binning, comparative biology and taxonomic classification.</title>
        <authorList>
            <person name="Goeker M."/>
        </authorList>
    </citation>
    <scope>NUCLEOTIDE SEQUENCE [LARGE SCALE GENOMIC DNA]</scope>
    <source>
        <strain evidence="5 6">YIM 65646</strain>
    </source>
</reference>
<evidence type="ECO:0000256" key="1">
    <source>
        <dbReference type="ARBA" id="ARBA00001946"/>
    </source>
</evidence>
<keyword evidence="3" id="KW-0460">Magnesium</keyword>
<dbReference type="Gene3D" id="3.30.200.150">
    <property type="match status" value="1"/>
</dbReference>
<evidence type="ECO:0000256" key="2">
    <source>
        <dbReference type="ARBA" id="ARBA00022801"/>
    </source>
</evidence>
<dbReference type="InterPro" id="IPR020084">
    <property type="entry name" value="NUDIX_hydrolase_CS"/>
</dbReference>
<dbReference type="PROSITE" id="PS00893">
    <property type="entry name" value="NUDIX_BOX"/>
    <property type="match status" value="1"/>
</dbReference>
<dbReference type="Gene3D" id="3.90.79.10">
    <property type="entry name" value="Nucleoside Triphosphate Pyrophosphohydrolase"/>
    <property type="match status" value="1"/>
</dbReference>
<dbReference type="Pfam" id="PF01636">
    <property type="entry name" value="APH"/>
    <property type="match status" value="1"/>
</dbReference>
<feature type="domain" description="Nudix hydrolase" evidence="4">
    <location>
        <begin position="4"/>
        <end position="144"/>
    </location>
</feature>
<accession>A0A841F9A6</accession>
<keyword evidence="6" id="KW-1185">Reference proteome</keyword>
<dbReference type="PANTHER" id="PTHR43046:SF12">
    <property type="entry name" value="GDP-MANNOSE MANNOSYL HYDROLASE"/>
    <property type="match status" value="1"/>
</dbReference>
<dbReference type="InterPro" id="IPR011009">
    <property type="entry name" value="Kinase-like_dom_sf"/>
</dbReference>
<dbReference type="Pfam" id="PF00293">
    <property type="entry name" value="NUDIX"/>
    <property type="match status" value="1"/>
</dbReference>
<dbReference type="InterPro" id="IPR015797">
    <property type="entry name" value="NUDIX_hydrolase-like_dom_sf"/>
</dbReference>
<evidence type="ECO:0000313" key="6">
    <source>
        <dbReference type="Proteomes" id="UP000548476"/>
    </source>
</evidence>
<dbReference type="InterPro" id="IPR002575">
    <property type="entry name" value="Aminoglycoside_PTrfase"/>
</dbReference>
<protein>
    <submittedName>
        <fullName evidence="5">8-oxo-dGTP pyrophosphatase MutT (NUDIX family)</fullName>
    </submittedName>
</protein>
<evidence type="ECO:0000313" key="5">
    <source>
        <dbReference type="EMBL" id="MBB6033751.1"/>
    </source>
</evidence>
<gene>
    <name evidence="5" type="ORF">HNR73_001601</name>
</gene>
<dbReference type="SUPFAM" id="SSF56112">
    <property type="entry name" value="Protein kinase-like (PK-like)"/>
    <property type="match status" value="1"/>
</dbReference>
<dbReference type="CDD" id="cd04685">
    <property type="entry name" value="NUDIX_Hydrolase"/>
    <property type="match status" value="1"/>
</dbReference>
<organism evidence="5 6">
    <name type="scientific">Phytomonospora endophytica</name>
    <dbReference type="NCBI Taxonomy" id="714109"/>
    <lineage>
        <taxon>Bacteria</taxon>
        <taxon>Bacillati</taxon>
        <taxon>Actinomycetota</taxon>
        <taxon>Actinomycetes</taxon>
        <taxon>Micromonosporales</taxon>
        <taxon>Micromonosporaceae</taxon>
        <taxon>Phytomonospora</taxon>
    </lineage>
</organism>
<dbReference type="EMBL" id="JACHGT010000003">
    <property type="protein sequence ID" value="MBB6033751.1"/>
    <property type="molecule type" value="Genomic_DNA"/>
</dbReference>